<proteinExistence type="predicted"/>
<comment type="caution">
    <text evidence="1">The sequence shown here is derived from an EMBL/GenBank/DDBJ whole genome shotgun (WGS) entry which is preliminary data.</text>
</comment>
<gene>
    <name evidence="1" type="ORF">Amon02_000963800</name>
</gene>
<keyword evidence="2" id="KW-1185">Reference proteome</keyword>
<reference evidence="1" key="1">
    <citation type="submission" date="2023-04" db="EMBL/GenBank/DDBJ databases">
        <title>Ambrosiozyma monospora NBRC 10751.</title>
        <authorList>
            <person name="Ichikawa N."/>
            <person name="Sato H."/>
            <person name="Tonouchi N."/>
        </authorList>
    </citation>
    <scope>NUCLEOTIDE SEQUENCE</scope>
    <source>
        <strain evidence="1">NBRC 10751</strain>
    </source>
</reference>
<evidence type="ECO:0000313" key="1">
    <source>
        <dbReference type="EMBL" id="GME94742.1"/>
    </source>
</evidence>
<dbReference type="Proteomes" id="UP001165064">
    <property type="component" value="Unassembled WGS sequence"/>
</dbReference>
<evidence type="ECO:0000313" key="2">
    <source>
        <dbReference type="Proteomes" id="UP001165064"/>
    </source>
</evidence>
<sequence length="311" mass="35485">MDWDEVDEIIYSHVKIYDVLVGFVYFEKPLGNNELGDEYFASNLEHIKGFTERISSIEGTNRACHSFCSEYYISYRKLNSWNNDPVKIYKSTPVFDSEIRLGCPVDRINLISCLSPADVANYPNLKIPNYDSSDDPSSVVFTCNGYPLTKKESATLTTQVGTYIDDDDVYHTFRVKSASEKYKVIERDMSDPNAENTLELIDGGSARKGSYYGKTIVLEPPREFPSFQAIDVISFVDKHNIPPWYYTGETSIILPKNNGSYRDKEAFDFLSQTMLKQNLVAITRTVLKRKKEVGSQPLDLTLWSLMKLRTA</sequence>
<dbReference type="EMBL" id="BSXS01009146">
    <property type="protein sequence ID" value="GME94742.1"/>
    <property type="molecule type" value="Genomic_DNA"/>
</dbReference>
<name>A0ACB5TTC3_AMBMO</name>
<accession>A0ACB5TTC3</accession>
<organism evidence="1 2">
    <name type="scientific">Ambrosiozyma monospora</name>
    <name type="common">Yeast</name>
    <name type="synonym">Endomycopsis monosporus</name>
    <dbReference type="NCBI Taxonomy" id="43982"/>
    <lineage>
        <taxon>Eukaryota</taxon>
        <taxon>Fungi</taxon>
        <taxon>Dikarya</taxon>
        <taxon>Ascomycota</taxon>
        <taxon>Saccharomycotina</taxon>
        <taxon>Pichiomycetes</taxon>
        <taxon>Pichiales</taxon>
        <taxon>Pichiaceae</taxon>
        <taxon>Ambrosiozyma</taxon>
    </lineage>
</organism>
<protein>
    <submittedName>
        <fullName evidence="1">Unnamed protein product</fullName>
    </submittedName>
</protein>